<evidence type="ECO:0000256" key="2">
    <source>
        <dbReference type="ARBA" id="ARBA00010958"/>
    </source>
</evidence>
<comment type="catalytic activity">
    <reaction evidence="10">
        <text>[protein]-C-terminal L-amino acid-glycyl-phosphatidylethanolamide + H2O = [protein]-C-terminal L-amino acid-glycine + a 1,2-diacyl-sn-glycero-3-phosphoethanolamine</text>
        <dbReference type="Rhea" id="RHEA:67548"/>
        <dbReference type="Rhea" id="RHEA-COMP:17323"/>
        <dbReference type="Rhea" id="RHEA-COMP:17324"/>
        <dbReference type="ChEBI" id="CHEBI:15377"/>
        <dbReference type="ChEBI" id="CHEBI:64612"/>
        <dbReference type="ChEBI" id="CHEBI:172940"/>
        <dbReference type="ChEBI" id="CHEBI:172941"/>
    </reaction>
    <physiologicalReaction direction="left-to-right" evidence="10">
        <dbReference type="Rhea" id="RHEA:67549"/>
    </physiologicalReaction>
</comment>
<dbReference type="GO" id="GO:0019786">
    <property type="term" value="F:protein-phosphatidylethanolamide deconjugating activity"/>
    <property type="evidence" value="ECO:0007669"/>
    <property type="project" value="InterPro"/>
</dbReference>
<comment type="subcellular location">
    <subcellularLocation>
        <location evidence="1 11">Cytoplasm</location>
    </subcellularLocation>
</comment>
<sequence>MAFAFNYFNTANLTAEAESNFASLTYENVVASEDTWKDEGEIWLLGRRYQLPEDKMEFLHQVRSLLWFTYRKGYSPIGGTGPTSDTGWGCMLRCGQMMLAQALSVLTFDKDYKWTEEGNQPRSYRKLLQQLGDERSRCYSIHQIAQMGVEEGKEVGQWFGPNTISQVLRRLSQFDQENVLTIHVAMDNTVCVNDIERLCSPPTTEPTPCAGACSSICPSCNPTPGESPSAIPPSEDFW</sequence>
<keyword evidence="7" id="KW-0788">Thiol protease</keyword>
<dbReference type="InterPro" id="IPR046792">
    <property type="entry name" value="Peptidase_C54_cat"/>
</dbReference>
<keyword evidence="9 11" id="KW-0072">Autophagy</keyword>
<reference evidence="13" key="3">
    <citation type="submission" date="2025-09" db="UniProtKB">
        <authorList>
            <consortium name="Ensembl"/>
        </authorList>
    </citation>
    <scope>IDENTIFICATION</scope>
</reference>
<dbReference type="GO" id="GO:0035973">
    <property type="term" value="P:aggrephagy"/>
    <property type="evidence" value="ECO:0007669"/>
    <property type="project" value="TreeGrafter"/>
</dbReference>
<dbReference type="STRING" id="51511.ENSCSAVP00000016002"/>
<dbReference type="eggNOG" id="KOG2674">
    <property type="taxonomic scope" value="Eukaryota"/>
</dbReference>
<protein>
    <recommendedName>
        <fullName evidence="11">Cysteine protease</fullName>
        <ecNumber evidence="11">3.4.22.-</ecNumber>
    </recommendedName>
</protein>
<evidence type="ECO:0000313" key="13">
    <source>
        <dbReference type="Ensembl" id="ENSCSAVP00000016002.1"/>
    </source>
</evidence>
<dbReference type="GO" id="GO:0015031">
    <property type="term" value="P:protein transport"/>
    <property type="evidence" value="ECO:0007669"/>
    <property type="project" value="UniProtKB-KW"/>
</dbReference>
<dbReference type="HOGENOM" id="CLU_1168163_0_0_1"/>
<dbReference type="GO" id="GO:0016485">
    <property type="term" value="P:protein processing"/>
    <property type="evidence" value="ECO:0007669"/>
    <property type="project" value="TreeGrafter"/>
</dbReference>
<evidence type="ECO:0000256" key="6">
    <source>
        <dbReference type="ARBA" id="ARBA00022801"/>
    </source>
</evidence>
<evidence type="ECO:0000256" key="1">
    <source>
        <dbReference type="ARBA" id="ARBA00004496"/>
    </source>
</evidence>
<organism evidence="13 14">
    <name type="scientific">Ciona savignyi</name>
    <name type="common">Pacific transparent sea squirt</name>
    <dbReference type="NCBI Taxonomy" id="51511"/>
    <lineage>
        <taxon>Eukaryota</taxon>
        <taxon>Metazoa</taxon>
        <taxon>Chordata</taxon>
        <taxon>Tunicata</taxon>
        <taxon>Ascidiacea</taxon>
        <taxon>Phlebobranchia</taxon>
        <taxon>Cionidae</taxon>
        <taxon>Ciona</taxon>
    </lineage>
</organism>
<dbReference type="GO" id="GO:0005737">
    <property type="term" value="C:cytoplasm"/>
    <property type="evidence" value="ECO:0007669"/>
    <property type="project" value="UniProtKB-SubCell"/>
</dbReference>
<dbReference type="InterPro" id="IPR005078">
    <property type="entry name" value="Peptidase_C54"/>
</dbReference>
<keyword evidence="8 11" id="KW-0653">Protein transport</keyword>
<dbReference type="GO" id="GO:0004197">
    <property type="term" value="F:cysteine-type endopeptidase activity"/>
    <property type="evidence" value="ECO:0007669"/>
    <property type="project" value="TreeGrafter"/>
</dbReference>
<dbReference type="SUPFAM" id="SSF54001">
    <property type="entry name" value="Cysteine proteinases"/>
    <property type="match status" value="1"/>
</dbReference>
<dbReference type="GO" id="GO:0000045">
    <property type="term" value="P:autophagosome assembly"/>
    <property type="evidence" value="ECO:0007669"/>
    <property type="project" value="TreeGrafter"/>
</dbReference>
<evidence type="ECO:0000256" key="8">
    <source>
        <dbReference type="ARBA" id="ARBA00022927"/>
    </source>
</evidence>
<dbReference type="OMA" id="ERECHYW"/>
<evidence type="ECO:0000256" key="4">
    <source>
        <dbReference type="ARBA" id="ARBA00022490"/>
    </source>
</evidence>
<evidence type="ECO:0000256" key="3">
    <source>
        <dbReference type="ARBA" id="ARBA00022448"/>
    </source>
</evidence>
<reference evidence="13" key="2">
    <citation type="submission" date="2025-08" db="UniProtKB">
        <authorList>
            <consortium name="Ensembl"/>
        </authorList>
    </citation>
    <scope>IDENTIFICATION</scope>
</reference>
<keyword evidence="6 11" id="KW-0378">Hydrolase</keyword>
<dbReference type="PANTHER" id="PTHR22624">
    <property type="entry name" value="CYSTEINE PROTEASE ATG4"/>
    <property type="match status" value="1"/>
</dbReference>
<dbReference type="FunCoup" id="H2ZEI6">
    <property type="interactions" value="110"/>
</dbReference>
<proteinExistence type="inferred from homology"/>
<evidence type="ECO:0000256" key="10">
    <source>
        <dbReference type="ARBA" id="ARBA00029362"/>
    </source>
</evidence>
<dbReference type="InParanoid" id="H2ZEI6"/>
<dbReference type="Proteomes" id="UP000007875">
    <property type="component" value="Unassembled WGS sequence"/>
</dbReference>
<dbReference type="GO" id="GO:0000423">
    <property type="term" value="P:mitophagy"/>
    <property type="evidence" value="ECO:0007669"/>
    <property type="project" value="TreeGrafter"/>
</dbReference>
<evidence type="ECO:0000259" key="12">
    <source>
        <dbReference type="Pfam" id="PF03416"/>
    </source>
</evidence>
<dbReference type="GeneTree" id="ENSGT00530000063000"/>
<reference evidence="14" key="1">
    <citation type="submission" date="2003-08" db="EMBL/GenBank/DDBJ databases">
        <authorList>
            <person name="Birren B."/>
            <person name="Nusbaum C."/>
            <person name="Abebe A."/>
            <person name="Abouelleil A."/>
            <person name="Adekoya E."/>
            <person name="Ait-zahra M."/>
            <person name="Allen N."/>
            <person name="Allen T."/>
            <person name="An P."/>
            <person name="Anderson M."/>
            <person name="Anderson S."/>
            <person name="Arachchi H."/>
            <person name="Armbruster J."/>
            <person name="Bachantsang P."/>
            <person name="Baldwin J."/>
            <person name="Barry A."/>
            <person name="Bayul T."/>
            <person name="Blitshsteyn B."/>
            <person name="Bloom T."/>
            <person name="Blye J."/>
            <person name="Boguslavskiy L."/>
            <person name="Borowsky M."/>
            <person name="Boukhgalter B."/>
            <person name="Brunache A."/>
            <person name="Butler J."/>
            <person name="Calixte N."/>
            <person name="Calvo S."/>
            <person name="Camarata J."/>
            <person name="Campo K."/>
            <person name="Chang J."/>
            <person name="Cheshatsang Y."/>
            <person name="Citroen M."/>
            <person name="Collymore A."/>
            <person name="Considine T."/>
            <person name="Cook A."/>
            <person name="Cooke P."/>
            <person name="Corum B."/>
            <person name="Cuomo C."/>
            <person name="David R."/>
            <person name="Dawoe T."/>
            <person name="Degray S."/>
            <person name="Dodge S."/>
            <person name="Dooley K."/>
            <person name="Dorje P."/>
            <person name="Dorjee K."/>
            <person name="Dorris L."/>
            <person name="Duffey N."/>
            <person name="Dupes A."/>
            <person name="Elkins T."/>
            <person name="Engels R."/>
            <person name="Erickson J."/>
            <person name="Farina A."/>
            <person name="Faro S."/>
            <person name="Ferreira P."/>
            <person name="Fischer H."/>
            <person name="Fitzgerald M."/>
            <person name="Foley K."/>
            <person name="Gage D."/>
            <person name="Galagan J."/>
            <person name="Gearin G."/>
            <person name="Gnerre S."/>
            <person name="Gnirke A."/>
            <person name="Goyette A."/>
            <person name="Graham J."/>
            <person name="Grandbois E."/>
            <person name="Gyaltsen K."/>
            <person name="Hafez N."/>
            <person name="Hagopian D."/>
            <person name="Hagos B."/>
            <person name="Hall J."/>
            <person name="Hatcher B."/>
            <person name="Heller A."/>
            <person name="Higgins H."/>
            <person name="Honan T."/>
            <person name="Horn A."/>
            <person name="Houde N."/>
            <person name="Hughes L."/>
            <person name="Hulme W."/>
            <person name="Husby E."/>
            <person name="Iliev I."/>
            <person name="Jaffe D."/>
            <person name="Jones C."/>
            <person name="Kamal M."/>
            <person name="Kamat A."/>
            <person name="Kamvysselis M."/>
            <person name="Karlsson E."/>
            <person name="Kells C."/>
            <person name="Kieu A."/>
            <person name="Kisner P."/>
            <person name="Kodira C."/>
            <person name="Kulbokas E."/>
            <person name="Labutti K."/>
            <person name="Lama D."/>
            <person name="Landers T."/>
            <person name="Leger J."/>
            <person name="Levine S."/>
            <person name="Lewis D."/>
            <person name="Lewis T."/>
            <person name="Lindblad-toh K."/>
            <person name="Liu X."/>
            <person name="Lokyitsang T."/>
            <person name="Lokyitsang Y."/>
            <person name="Lucien O."/>
            <person name="Lui A."/>
            <person name="Ma L.J."/>
            <person name="Mabbitt R."/>
            <person name="Macdonald J."/>
            <person name="Maclean C."/>
            <person name="Major J."/>
            <person name="Manning J."/>
            <person name="Marabella R."/>
            <person name="Maru K."/>
            <person name="Matthews C."/>
            <person name="Mauceli E."/>
            <person name="Mccarthy M."/>
            <person name="Mcdonough S."/>
            <person name="Mcghee T."/>
            <person name="Meldrim J."/>
            <person name="Meneus L."/>
            <person name="Mesirov J."/>
            <person name="Mihalev A."/>
            <person name="Mihova T."/>
            <person name="Mikkelsen T."/>
            <person name="Mlenga V."/>
            <person name="Moru K."/>
            <person name="Mozes J."/>
            <person name="Mulrain L."/>
            <person name="Munson G."/>
            <person name="Naylor J."/>
            <person name="Newes C."/>
            <person name="Nguyen C."/>
            <person name="Nguyen N."/>
            <person name="Nguyen T."/>
            <person name="Nicol R."/>
            <person name="Nielsen C."/>
            <person name="Nizzari M."/>
            <person name="Norbu C."/>
            <person name="Norbu N."/>
            <person name="O'donnell P."/>
            <person name="Okoawo O."/>
            <person name="O'leary S."/>
            <person name="Omotosho B."/>
            <person name="O'neill K."/>
            <person name="Osman S."/>
            <person name="Parker S."/>
            <person name="Perrin D."/>
            <person name="Phunkhang P."/>
            <person name="Piqani B."/>
            <person name="Purcell S."/>
            <person name="Rachupka T."/>
            <person name="Ramasamy U."/>
            <person name="Rameau R."/>
            <person name="Ray V."/>
            <person name="Raymond C."/>
            <person name="Retta R."/>
            <person name="Richardson S."/>
            <person name="Rise C."/>
            <person name="Rodriguez J."/>
            <person name="Rogers J."/>
            <person name="Rogov P."/>
            <person name="Rutman M."/>
            <person name="Schupbach R."/>
            <person name="Seaman C."/>
            <person name="Settipalli S."/>
            <person name="Sharpe T."/>
            <person name="Sheridan J."/>
            <person name="Sherpa N."/>
            <person name="Shi J."/>
            <person name="Smirnov S."/>
            <person name="Smith C."/>
            <person name="Sougnez C."/>
            <person name="Spencer B."/>
            <person name="Stalker J."/>
            <person name="Stange-thomann N."/>
            <person name="Stavropoulos S."/>
            <person name="Stetson K."/>
            <person name="Stone C."/>
            <person name="Stone S."/>
            <person name="Stubbs M."/>
            <person name="Talamas J."/>
            <person name="Tchuinga P."/>
            <person name="Tenzing P."/>
            <person name="Tesfaye S."/>
            <person name="Theodore J."/>
            <person name="Thoulutsang Y."/>
            <person name="Topham K."/>
            <person name="Towey S."/>
            <person name="Tsamla T."/>
            <person name="Tsomo N."/>
            <person name="Vallee D."/>
            <person name="Vassiliev H."/>
            <person name="Venkataraman V."/>
            <person name="Vinson J."/>
            <person name="Vo A."/>
            <person name="Wade C."/>
            <person name="Wang S."/>
            <person name="Wangchuk T."/>
            <person name="Wangdi T."/>
            <person name="Whittaker C."/>
            <person name="Wilkinson J."/>
            <person name="Wu Y."/>
            <person name="Wyman D."/>
            <person name="Yadav S."/>
            <person name="Yang S."/>
            <person name="Yang X."/>
            <person name="Yeager S."/>
            <person name="Yee E."/>
            <person name="Young G."/>
            <person name="Zainoun J."/>
            <person name="Zembeck L."/>
            <person name="Zimmer A."/>
            <person name="Zody M."/>
            <person name="Lander E."/>
        </authorList>
    </citation>
    <scope>NUCLEOTIDE SEQUENCE [LARGE SCALE GENOMIC DNA]</scope>
</reference>
<dbReference type="PANTHER" id="PTHR22624:SF49">
    <property type="entry name" value="CYSTEINE PROTEASE"/>
    <property type="match status" value="1"/>
</dbReference>
<dbReference type="EC" id="3.4.22.-" evidence="11"/>
<evidence type="ECO:0000256" key="11">
    <source>
        <dbReference type="RuleBase" id="RU363115"/>
    </source>
</evidence>
<dbReference type="Pfam" id="PF03416">
    <property type="entry name" value="Peptidase_C54"/>
    <property type="match status" value="1"/>
</dbReference>
<evidence type="ECO:0000313" key="14">
    <source>
        <dbReference type="Proteomes" id="UP000007875"/>
    </source>
</evidence>
<keyword evidence="3" id="KW-0813">Transport</keyword>
<keyword evidence="14" id="KW-1185">Reference proteome</keyword>
<evidence type="ECO:0000256" key="9">
    <source>
        <dbReference type="ARBA" id="ARBA00023006"/>
    </source>
</evidence>
<feature type="domain" description="Peptidase C54 catalytic" evidence="12">
    <location>
        <begin position="57"/>
        <end position="202"/>
    </location>
</feature>
<evidence type="ECO:0000256" key="7">
    <source>
        <dbReference type="ARBA" id="ARBA00022807"/>
    </source>
</evidence>
<evidence type="ECO:0000256" key="5">
    <source>
        <dbReference type="ARBA" id="ARBA00022670"/>
    </source>
</evidence>
<accession>H2ZEI6</accession>
<comment type="similarity">
    <text evidence="2 11">Belongs to the peptidase C54 family.</text>
</comment>
<keyword evidence="4 11" id="KW-0963">Cytoplasm</keyword>
<keyword evidence="5 11" id="KW-0645">Protease</keyword>
<dbReference type="GO" id="GO:0034727">
    <property type="term" value="P:piecemeal microautophagy of the nucleus"/>
    <property type="evidence" value="ECO:0007669"/>
    <property type="project" value="TreeGrafter"/>
</dbReference>
<name>H2ZEI6_CIOSA</name>
<dbReference type="InterPro" id="IPR038765">
    <property type="entry name" value="Papain-like_cys_pep_sf"/>
</dbReference>
<dbReference type="AlphaFoldDB" id="H2ZEI6"/>
<dbReference type="Ensembl" id="ENSCSAVT00000016182.1">
    <property type="protein sequence ID" value="ENSCSAVP00000016002.1"/>
    <property type="gene ID" value="ENSCSAVG00000009423.1"/>
</dbReference>
<comment type="function">
    <text evidence="11">Cysteine protease that plays a key role in autophagy by mediating both proteolytic activation and delipidation of ATG8 family proteins.</text>
</comment>